<dbReference type="AlphaFoldDB" id="A0A381PK56"/>
<reference evidence="2" key="1">
    <citation type="submission" date="2018-05" db="EMBL/GenBank/DDBJ databases">
        <authorList>
            <person name="Lanie J.A."/>
            <person name="Ng W.-L."/>
            <person name="Kazmierczak K.M."/>
            <person name="Andrzejewski T.M."/>
            <person name="Davidsen T.M."/>
            <person name="Wayne K.J."/>
            <person name="Tettelin H."/>
            <person name="Glass J.I."/>
            <person name="Rusch D."/>
            <person name="Podicherti R."/>
            <person name="Tsui H.-C.T."/>
            <person name="Winkler M.E."/>
        </authorList>
    </citation>
    <scope>NUCLEOTIDE SEQUENCE</scope>
</reference>
<dbReference type="SUPFAM" id="SSF53335">
    <property type="entry name" value="S-adenosyl-L-methionine-dependent methyltransferases"/>
    <property type="match status" value="1"/>
</dbReference>
<name>A0A381PK56_9ZZZZ</name>
<protein>
    <recommendedName>
        <fullName evidence="1">Methyltransferase type 11 domain-containing protein</fullName>
    </recommendedName>
</protein>
<dbReference type="InterPro" id="IPR013216">
    <property type="entry name" value="Methyltransf_11"/>
</dbReference>
<dbReference type="InterPro" id="IPR029063">
    <property type="entry name" value="SAM-dependent_MTases_sf"/>
</dbReference>
<sequence length="235" mass="26643">MVNWFNTELGTCFANEACAHVPNLIPYGYHGVALQIGTTQQDLLGDIDCGERIYVGSGDCKVNGVQVYSDWDALPFERRSIDLVVLFHALDFGRDPGGVLREVSEILAPEGHLVVLGLNPFGIWGICRFLKFHKRKMPWTANYFPLTRVQDWINLLGFVTVGGTMYFYRPPVNKGSILRRLEFMESAGRRWWPALSGAYILVAKNKALNIHTKHLKSVLRGGRQRHRLQTLTRKS</sequence>
<organism evidence="2">
    <name type="scientific">marine metagenome</name>
    <dbReference type="NCBI Taxonomy" id="408172"/>
    <lineage>
        <taxon>unclassified sequences</taxon>
        <taxon>metagenomes</taxon>
        <taxon>ecological metagenomes</taxon>
    </lineage>
</organism>
<gene>
    <name evidence="2" type="ORF">METZ01_LOCUS19411</name>
</gene>
<dbReference type="EMBL" id="UINC01000987">
    <property type="protein sequence ID" value="SUZ66557.1"/>
    <property type="molecule type" value="Genomic_DNA"/>
</dbReference>
<dbReference type="GO" id="GO:0008757">
    <property type="term" value="F:S-adenosylmethionine-dependent methyltransferase activity"/>
    <property type="evidence" value="ECO:0007669"/>
    <property type="project" value="InterPro"/>
</dbReference>
<accession>A0A381PK56</accession>
<dbReference type="Gene3D" id="3.40.50.150">
    <property type="entry name" value="Vaccinia Virus protein VP39"/>
    <property type="match status" value="1"/>
</dbReference>
<evidence type="ECO:0000313" key="2">
    <source>
        <dbReference type="EMBL" id="SUZ66557.1"/>
    </source>
</evidence>
<evidence type="ECO:0000259" key="1">
    <source>
        <dbReference type="Pfam" id="PF08241"/>
    </source>
</evidence>
<feature type="domain" description="Methyltransferase type 11" evidence="1">
    <location>
        <begin position="67"/>
        <end position="115"/>
    </location>
</feature>
<dbReference type="Pfam" id="PF08241">
    <property type="entry name" value="Methyltransf_11"/>
    <property type="match status" value="1"/>
</dbReference>
<proteinExistence type="predicted"/>